<evidence type="ECO:0000313" key="12">
    <source>
        <dbReference type="EMBL" id="ROT77410.1"/>
    </source>
</evidence>
<evidence type="ECO:0000256" key="9">
    <source>
        <dbReference type="ARBA" id="ARBA00023136"/>
    </source>
</evidence>
<evidence type="ECO:0000256" key="5">
    <source>
        <dbReference type="ARBA" id="ARBA00022692"/>
    </source>
</evidence>
<evidence type="ECO:0000256" key="8">
    <source>
        <dbReference type="ARBA" id="ARBA00023034"/>
    </source>
</evidence>
<dbReference type="Proteomes" id="UP000283509">
    <property type="component" value="Unassembled WGS sequence"/>
</dbReference>
<feature type="region of interest" description="Disordered" evidence="11">
    <location>
        <begin position="1"/>
        <end position="51"/>
    </location>
</feature>
<accession>A0A423TLS8</accession>
<dbReference type="PANTHER" id="PTHR11214">
    <property type="entry name" value="BETA-1,3-N-ACETYLGLUCOSAMINYLTRANSFERASE"/>
    <property type="match status" value="1"/>
</dbReference>
<proteinExistence type="inferred from homology"/>
<dbReference type="GO" id="GO:0000139">
    <property type="term" value="C:Golgi membrane"/>
    <property type="evidence" value="ECO:0007669"/>
    <property type="project" value="UniProtKB-SubCell"/>
</dbReference>
<evidence type="ECO:0000256" key="7">
    <source>
        <dbReference type="ARBA" id="ARBA00022989"/>
    </source>
</evidence>
<comment type="subcellular location">
    <subcellularLocation>
        <location evidence="1 10">Golgi apparatus membrane</location>
        <topology evidence="1 10">Single-pass type II membrane protein</topology>
    </subcellularLocation>
</comment>
<dbReference type="InterPro" id="IPR002659">
    <property type="entry name" value="Glyco_trans_31"/>
</dbReference>
<keyword evidence="13" id="KW-1185">Reference proteome</keyword>
<dbReference type="GO" id="GO:0006493">
    <property type="term" value="P:protein O-linked glycosylation"/>
    <property type="evidence" value="ECO:0007669"/>
    <property type="project" value="TreeGrafter"/>
</dbReference>
<comment type="caution">
    <text evidence="12">The sequence shown here is derived from an EMBL/GenBank/DDBJ whole genome shotgun (WGS) entry which is preliminary data.</text>
</comment>
<dbReference type="OrthoDB" id="6346213at2759"/>
<evidence type="ECO:0000256" key="11">
    <source>
        <dbReference type="SAM" id="MobiDB-lite"/>
    </source>
</evidence>
<protein>
    <recommendedName>
        <fullName evidence="10">Hexosyltransferase</fullName>
        <ecNumber evidence="10">2.4.1.-</ecNumber>
    </recommendedName>
</protein>
<dbReference type="Pfam" id="PF01762">
    <property type="entry name" value="Galactosyl_T"/>
    <property type="match status" value="1"/>
</dbReference>
<organism evidence="12 13">
    <name type="scientific">Penaeus vannamei</name>
    <name type="common">Whiteleg shrimp</name>
    <name type="synonym">Litopenaeus vannamei</name>
    <dbReference type="NCBI Taxonomy" id="6689"/>
    <lineage>
        <taxon>Eukaryota</taxon>
        <taxon>Metazoa</taxon>
        <taxon>Ecdysozoa</taxon>
        <taxon>Arthropoda</taxon>
        <taxon>Crustacea</taxon>
        <taxon>Multicrustacea</taxon>
        <taxon>Malacostraca</taxon>
        <taxon>Eumalacostraca</taxon>
        <taxon>Eucarida</taxon>
        <taxon>Decapoda</taxon>
        <taxon>Dendrobranchiata</taxon>
        <taxon>Penaeoidea</taxon>
        <taxon>Penaeidae</taxon>
        <taxon>Penaeus</taxon>
    </lineage>
</organism>
<dbReference type="AlphaFoldDB" id="A0A423TLS8"/>
<dbReference type="GO" id="GO:0016758">
    <property type="term" value="F:hexosyltransferase activity"/>
    <property type="evidence" value="ECO:0007669"/>
    <property type="project" value="InterPro"/>
</dbReference>
<keyword evidence="4" id="KW-0808">Transferase</keyword>
<evidence type="ECO:0000256" key="4">
    <source>
        <dbReference type="ARBA" id="ARBA00022679"/>
    </source>
</evidence>
<dbReference type="PANTHER" id="PTHR11214:SF3">
    <property type="entry name" value="BETA-1,3-GALACTOSYLTRANSFERASE 6"/>
    <property type="match status" value="1"/>
</dbReference>
<sequence>MSWAPGSCRRPGTASNARPSGASPPPPRRAWRRSWSSPSSRRAPSTSIAERRSGRLGPTRLLFVIGATANASVQAAVDEEMAQYNDIIQNNIHDSYRNLTHKTIAWLSWAVSRCPHVPIALKVDDDVVVNPFNLQKQYHSMNQETISQRNKGKEAVGKIYGRIILAPAQRKGRWALTKEEYPGNYFPPYATGAAYFIDNVALKKLWEHVTLAPFLWIEDVFLTGMVARVAEVEHGWLNRLYLEEKLTKSLYKGNAIFLFEASPWEAQWAWDRISKKT</sequence>
<keyword evidence="3 10" id="KW-0328">Glycosyltransferase</keyword>
<keyword evidence="5" id="KW-0812">Transmembrane</keyword>
<keyword evidence="9" id="KW-0472">Membrane</keyword>
<keyword evidence="8 10" id="KW-0333">Golgi apparatus</keyword>
<gene>
    <name evidence="12" type="ORF">C7M84_003935</name>
</gene>
<comment type="similarity">
    <text evidence="2 10">Belongs to the glycosyltransferase 31 family.</text>
</comment>
<dbReference type="EC" id="2.4.1.-" evidence="10"/>
<name>A0A423TLS8_PENVA</name>
<evidence type="ECO:0000256" key="1">
    <source>
        <dbReference type="ARBA" id="ARBA00004323"/>
    </source>
</evidence>
<evidence type="ECO:0000256" key="3">
    <source>
        <dbReference type="ARBA" id="ARBA00022676"/>
    </source>
</evidence>
<reference evidence="12 13" key="2">
    <citation type="submission" date="2019-01" db="EMBL/GenBank/DDBJ databases">
        <title>The decoding of complex shrimp genome reveals the adaptation for benthos swimmer, frequently molting mechanism and breeding impact on genome.</title>
        <authorList>
            <person name="Sun Y."/>
            <person name="Gao Y."/>
            <person name="Yu Y."/>
        </authorList>
    </citation>
    <scope>NUCLEOTIDE SEQUENCE [LARGE SCALE GENOMIC DNA]</scope>
    <source>
        <tissue evidence="12">Muscle</tissue>
    </source>
</reference>
<feature type="compositionally biased region" description="Low complexity" evidence="11">
    <location>
        <begin position="33"/>
        <end position="45"/>
    </location>
</feature>
<evidence type="ECO:0000256" key="2">
    <source>
        <dbReference type="ARBA" id="ARBA00008661"/>
    </source>
</evidence>
<reference evidence="12 13" key="1">
    <citation type="submission" date="2018-04" db="EMBL/GenBank/DDBJ databases">
        <authorList>
            <person name="Zhang X."/>
            <person name="Yuan J."/>
            <person name="Li F."/>
            <person name="Xiang J."/>
        </authorList>
    </citation>
    <scope>NUCLEOTIDE SEQUENCE [LARGE SCALE GENOMIC DNA]</scope>
    <source>
        <tissue evidence="12">Muscle</tissue>
    </source>
</reference>
<evidence type="ECO:0000256" key="10">
    <source>
        <dbReference type="RuleBase" id="RU363063"/>
    </source>
</evidence>
<keyword evidence="7" id="KW-1133">Transmembrane helix</keyword>
<evidence type="ECO:0000313" key="13">
    <source>
        <dbReference type="Proteomes" id="UP000283509"/>
    </source>
</evidence>
<keyword evidence="6" id="KW-0735">Signal-anchor</keyword>
<dbReference type="EMBL" id="QCYY01001527">
    <property type="protein sequence ID" value="ROT77410.1"/>
    <property type="molecule type" value="Genomic_DNA"/>
</dbReference>
<evidence type="ECO:0000256" key="6">
    <source>
        <dbReference type="ARBA" id="ARBA00022968"/>
    </source>
</evidence>
<dbReference type="Gene3D" id="3.90.550.50">
    <property type="match status" value="1"/>
</dbReference>